<dbReference type="Proteomes" id="UP001549139">
    <property type="component" value="Unassembled WGS sequence"/>
</dbReference>
<feature type="compositionally biased region" description="Low complexity" evidence="1">
    <location>
        <begin position="37"/>
        <end position="53"/>
    </location>
</feature>
<gene>
    <name evidence="4" type="ORF">HF989_00685</name>
    <name evidence="3" type="ORF">JOF50_000139</name>
</gene>
<evidence type="ECO:0000313" key="6">
    <source>
        <dbReference type="Proteomes" id="UP001549139"/>
    </source>
</evidence>
<dbReference type="RefSeq" id="WP_168683455.1">
    <property type="nucleotide sequence ID" value="NZ_JAAXPF010000001.1"/>
</dbReference>
<dbReference type="EMBL" id="JBEPNZ010000001">
    <property type="protein sequence ID" value="MET3943340.1"/>
    <property type="molecule type" value="Genomic_DNA"/>
</dbReference>
<accession>A0A7X6RDV4</accession>
<dbReference type="AlphaFoldDB" id="A0A7X6RDV4"/>
<protein>
    <submittedName>
        <fullName evidence="4">DUF3558 family protein</fullName>
    </submittedName>
</protein>
<feature type="signal peptide" evidence="2">
    <location>
        <begin position="1"/>
        <end position="19"/>
    </location>
</feature>
<evidence type="ECO:0000313" key="4">
    <source>
        <dbReference type="EMBL" id="NKY67905.1"/>
    </source>
</evidence>
<keyword evidence="6" id="KW-1185">Reference proteome</keyword>
<dbReference type="Proteomes" id="UP000554284">
    <property type="component" value="Unassembled WGS sequence"/>
</dbReference>
<evidence type="ECO:0000256" key="2">
    <source>
        <dbReference type="SAM" id="SignalP"/>
    </source>
</evidence>
<dbReference type="InterPro" id="IPR024520">
    <property type="entry name" value="DUF3558"/>
</dbReference>
<feature type="compositionally biased region" description="Pro residues" evidence="1">
    <location>
        <begin position="20"/>
        <end position="33"/>
    </location>
</feature>
<comment type="caution">
    <text evidence="4">The sequence shown here is derived from an EMBL/GenBank/DDBJ whole genome shotgun (WGS) entry which is preliminary data.</text>
</comment>
<organism evidence="4 5">
    <name type="scientific">Corynebacterium mucifaciens</name>
    <dbReference type="NCBI Taxonomy" id="57171"/>
    <lineage>
        <taxon>Bacteria</taxon>
        <taxon>Bacillati</taxon>
        <taxon>Actinomycetota</taxon>
        <taxon>Actinomycetes</taxon>
        <taxon>Mycobacteriales</taxon>
        <taxon>Corynebacteriaceae</taxon>
        <taxon>Corynebacterium</taxon>
    </lineage>
</organism>
<feature type="chain" id="PRO_5039282576" evidence="2">
    <location>
        <begin position="20"/>
        <end position="214"/>
    </location>
</feature>
<dbReference type="Pfam" id="PF12079">
    <property type="entry name" value="DUF3558"/>
    <property type="match status" value="1"/>
</dbReference>
<evidence type="ECO:0000256" key="1">
    <source>
        <dbReference type="SAM" id="MobiDB-lite"/>
    </source>
</evidence>
<keyword evidence="2" id="KW-0732">Signal</keyword>
<reference evidence="3 6" key="2">
    <citation type="submission" date="2024-06" db="EMBL/GenBank/DDBJ databases">
        <title>Sequencing the genomes of 1000 actinobacteria strains.</title>
        <authorList>
            <person name="Klenk H.-P."/>
        </authorList>
    </citation>
    <scope>NUCLEOTIDE SEQUENCE [LARGE SCALE GENOMIC DNA]</scope>
    <source>
        <strain evidence="3 6">DSM 44265</strain>
    </source>
</reference>
<evidence type="ECO:0000313" key="3">
    <source>
        <dbReference type="EMBL" id="MET3943340.1"/>
    </source>
</evidence>
<dbReference type="PROSITE" id="PS51257">
    <property type="entry name" value="PROKAR_LIPOPROTEIN"/>
    <property type="match status" value="1"/>
</dbReference>
<reference evidence="4 5" key="1">
    <citation type="submission" date="2020-04" db="EMBL/GenBank/DDBJ databases">
        <title>MicrobeNet Type strains.</title>
        <authorList>
            <person name="Nicholson A.C."/>
        </authorList>
    </citation>
    <scope>NUCLEOTIDE SEQUENCE [LARGE SCALE GENOMIC DNA]</scope>
    <source>
        <strain evidence="4 5">ATCC 700355</strain>
    </source>
</reference>
<name>A0A7X6RDV4_9CORY</name>
<feature type="region of interest" description="Disordered" evidence="1">
    <location>
        <begin position="20"/>
        <end position="53"/>
    </location>
</feature>
<dbReference type="EMBL" id="JAAXPF010000001">
    <property type="protein sequence ID" value="NKY67905.1"/>
    <property type="molecule type" value="Genomic_DNA"/>
</dbReference>
<proteinExistence type="predicted"/>
<evidence type="ECO:0000313" key="5">
    <source>
        <dbReference type="Proteomes" id="UP000554284"/>
    </source>
</evidence>
<sequence length="214" mass="22571">MKRHIAWLLSCGLLAGCGATPPPIDEPSAPTPAPTQNDSDPAPSSSSPSDAANAPAAFHFNSGVLEIGDFDPYTLGDNIFDPCTEISPEEFAAAGFDNVEPLPEEYAGLAKGLSACTIDGGNAQFAMSFSNSEADKSMVSIEREMPDTPRSAMLPTLFVYGTGRPEDVDCYAQVDTHRGGLVSSVSGFQGQITFEDTCKLAISNLEDLFRTHGT</sequence>